<sequence length="44" mass="5309">MTLKENGIYMKHQFLYDEHLKTLHEHFESKISAVDPMKLVIHQK</sequence>
<dbReference type="Proteomes" id="UP000257004">
    <property type="component" value="Unassembled WGS sequence"/>
</dbReference>
<dbReference type="AlphaFoldDB" id="A0A3D9G0V4"/>
<gene>
    <name evidence="1" type="ORF">BD847_0106</name>
</gene>
<evidence type="ECO:0000313" key="1">
    <source>
        <dbReference type="EMBL" id="RED26192.1"/>
    </source>
</evidence>
<accession>A0A3D9G0V4</accession>
<dbReference type="RefSeq" id="WP_262511882.1">
    <property type="nucleotide sequence ID" value="NZ_QRDQ01000007.1"/>
</dbReference>
<comment type="caution">
    <text evidence="1">The sequence shown here is derived from an EMBL/GenBank/DDBJ whole genome shotgun (WGS) entry which is preliminary data.</text>
</comment>
<organism evidence="1 2">
    <name type="scientific">Flavobacterium cutihirudinis</name>
    <dbReference type="NCBI Taxonomy" id="1265740"/>
    <lineage>
        <taxon>Bacteria</taxon>
        <taxon>Pseudomonadati</taxon>
        <taxon>Bacteroidota</taxon>
        <taxon>Flavobacteriia</taxon>
        <taxon>Flavobacteriales</taxon>
        <taxon>Flavobacteriaceae</taxon>
        <taxon>Flavobacterium</taxon>
    </lineage>
</organism>
<protein>
    <submittedName>
        <fullName evidence="1">Uncharacterized protein</fullName>
    </submittedName>
</protein>
<reference evidence="1 2" key="1">
    <citation type="submission" date="2018-07" db="EMBL/GenBank/DDBJ databases">
        <title>Genomic Encyclopedia of Archaeal and Bacterial Type Strains, Phase II (KMG-II): from individual species to whole genera.</title>
        <authorList>
            <person name="Goeker M."/>
        </authorList>
    </citation>
    <scope>NUCLEOTIDE SEQUENCE [LARGE SCALE GENOMIC DNA]</scope>
    <source>
        <strain evidence="1 2">DSM 25795</strain>
    </source>
</reference>
<dbReference type="EMBL" id="QRDQ01000007">
    <property type="protein sequence ID" value="RED26192.1"/>
    <property type="molecule type" value="Genomic_DNA"/>
</dbReference>
<evidence type="ECO:0000313" key="2">
    <source>
        <dbReference type="Proteomes" id="UP000257004"/>
    </source>
</evidence>
<proteinExistence type="predicted"/>
<name>A0A3D9G0V4_9FLAO</name>
<keyword evidence="2" id="KW-1185">Reference proteome</keyword>